<keyword evidence="4" id="KW-0175">Coiled coil</keyword>
<reference evidence="6 7" key="1">
    <citation type="submission" date="2021-03" db="EMBL/GenBank/DDBJ databases">
        <title>Genomic Encyclopedia of Type Strains, Phase IV (KMG-IV): sequencing the most valuable type-strain genomes for metagenomic binning, comparative biology and taxonomic classification.</title>
        <authorList>
            <person name="Goeker M."/>
        </authorList>
    </citation>
    <scope>NUCLEOTIDE SEQUENCE [LARGE SCALE GENOMIC DNA]</scope>
    <source>
        <strain evidence="6 7">DSM 24004</strain>
    </source>
</reference>
<accession>A0ABS4GEL6</accession>
<dbReference type="InterPro" id="IPR036390">
    <property type="entry name" value="WH_DNA-bd_sf"/>
</dbReference>
<dbReference type="InterPro" id="IPR011711">
    <property type="entry name" value="GntR_C"/>
</dbReference>
<dbReference type="SUPFAM" id="SSF48008">
    <property type="entry name" value="GntR ligand-binding domain-like"/>
    <property type="match status" value="1"/>
</dbReference>
<dbReference type="InterPro" id="IPR008920">
    <property type="entry name" value="TF_FadR/GntR_C"/>
</dbReference>
<keyword evidence="1" id="KW-0805">Transcription regulation</keyword>
<evidence type="ECO:0000256" key="1">
    <source>
        <dbReference type="ARBA" id="ARBA00023015"/>
    </source>
</evidence>
<name>A0ABS4GEL6_9FIRM</name>
<protein>
    <submittedName>
        <fullName evidence="6">DNA-binding GntR family transcriptional regulator</fullName>
    </submittedName>
</protein>
<organism evidence="6 7">
    <name type="scientific">Sedimentibacter acidaminivorans</name>
    <dbReference type="NCBI Taxonomy" id="913099"/>
    <lineage>
        <taxon>Bacteria</taxon>
        <taxon>Bacillati</taxon>
        <taxon>Bacillota</taxon>
        <taxon>Tissierellia</taxon>
        <taxon>Sedimentibacter</taxon>
    </lineage>
</organism>
<dbReference type="InterPro" id="IPR000524">
    <property type="entry name" value="Tscrpt_reg_HTH_GntR"/>
</dbReference>
<dbReference type="Gene3D" id="1.20.120.530">
    <property type="entry name" value="GntR ligand-binding domain-like"/>
    <property type="match status" value="1"/>
</dbReference>
<evidence type="ECO:0000256" key="2">
    <source>
        <dbReference type="ARBA" id="ARBA00023125"/>
    </source>
</evidence>
<dbReference type="Pfam" id="PF07729">
    <property type="entry name" value="FCD"/>
    <property type="match status" value="1"/>
</dbReference>
<evidence type="ECO:0000256" key="4">
    <source>
        <dbReference type="SAM" id="Coils"/>
    </source>
</evidence>
<dbReference type="GO" id="GO:0003677">
    <property type="term" value="F:DNA binding"/>
    <property type="evidence" value="ECO:0007669"/>
    <property type="project" value="UniProtKB-KW"/>
</dbReference>
<dbReference type="InterPro" id="IPR036388">
    <property type="entry name" value="WH-like_DNA-bd_sf"/>
</dbReference>
<dbReference type="EMBL" id="JAGGKS010000005">
    <property type="protein sequence ID" value="MBP1926094.1"/>
    <property type="molecule type" value="Genomic_DNA"/>
</dbReference>
<gene>
    <name evidence="6" type="ORF">J2Z76_001958</name>
</gene>
<evidence type="ECO:0000256" key="3">
    <source>
        <dbReference type="ARBA" id="ARBA00023163"/>
    </source>
</evidence>
<evidence type="ECO:0000313" key="7">
    <source>
        <dbReference type="Proteomes" id="UP001519342"/>
    </source>
</evidence>
<keyword evidence="3" id="KW-0804">Transcription</keyword>
<dbReference type="SUPFAM" id="SSF46785">
    <property type="entry name" value="Winged helix' DNA-binding domain"/>
    <property type="match status" value="1"/>
</dbReference>
<feature type="domain" description="HTH gntR-type" evidence="5">
    <location>
        <begin position="12"/>
        <end position="79"/>
    </location>
</feature>
<dbReference type="Gene3D" id="1.10.10.10">
    <property type="entry name" value="Winged helix-like DNA-binding domain superfamily/Winged helix DNA-binding domain"/>
    <property type="match status" value="1"/>
</dbReference>
<evidence type="ECO:0000259" key="5">
    <source>
        <dbReference type="PROSITE" id="PS50949"/>
    </source>
</evidence>
<dbReference type="CDD" id="cd07377">
    <property type="entry name" value="WHTH_GntR"/>
    <property type="match status" value="1"/>
</dbReference>
<dbReference type="PANTHER" id="PTHR43537:SF5">
    <property type="entry name" value="UXU OPERON TRANSCRIPTIONAL REGULATOR"/>
    <property type="match status" value="1"/>
</dbReference>
<dbReference type="PRINTS" id="PR00035">
    <property type="entry name" value="HTHGNTR"/>
</dbReference>
<keyword evidence="7" id="KW-1185">Reference proteome</keyword>
<feature type="coiled-coil region" evidence="4">
    <location>
        <begin position="97"/>
        <end position="131"/>
    </location>
</feature>
<dbReference type="SMART" id="SM00895">
    <property type="entry name" value="FCD"/>
    <property type="match status" value="1"/>
</dbReference>
<proteinExistence type="predicted"/>
<dbReference type="SMART" id="SM00345">
    <property type="entry name" value="HTH_GNTR"/>
    <property type="match status" value="1"/>
</dbReference>
<keyword evidence="2 6" id="KW-0238">DNA-binding</keyword>
<evidence type="ECO:0000313" key="6">
    <source>
        <dbReference type="EMBL" id="MBP1926094.1"/>
    </source>
</evidence>
<dbReference type="PROSITE" id="PS50949">
    <property type="entry name" value="HTH_GNTR"/>
    <property type="match status" value="1"/>
</dbReference>
<dbReference type="PANTHER" id="PTHR43537">
    <property type="entry name" value="TRANSCRIPTIONAL REGULATOR, GNTR FAMILY"/>
    <property type="match status" value="1"/>
</dbReference>
<comment type="caution">
    <text evidence="6">The sequence shown here is derived from an EMBL/GenBank/DDBJ whole genome shotgun (WGS) entry which is preliminary data.</text>
</comment>
<sequence length="221" mass="26036">MENVVNKKHTRKNLSQYAYKEIRNRIYLNHIKPGDLIKEVDLSEELGISRTPVREAIKMLASEDLVEVREGVGTFVKMLSFKDIKDIFEVRKALEVIAVKTAVNRITENDIEKLEENFKNISIQLEKGKLNKEDFNEVDMNVHELIFNRCDNNYAKGLFEEIKLKIKQYQYLSYESLNDTTESISQHLEIIYLLRNKEIDKLVVTLNNHIDWSLKCMLSYY</sequence>
<dbReference type="RefSeq" id="WP_209511826.1">
    <property type="nucleotide sequence ID" value="NZ_JAGGKS010000005.1"/>
</dbReference>
<dbReference type="Proteomes" id="UP001519342">
    <property type="component" value="Unassembled WGS sequence"/>
</dbReference>
<dbReference type="Pfam" id="PF00392">
    <property type="entry name" value="GntR"/>
    <property type="match status" value="1"/>
</dbReference>